<dbReference type="Gene3D" id="3.10.450.360">
    <property type="match status" value="1"/>
</dbReference>
<accession>A0ABU3D506</accession>
<reference evidence="2 3" key="1">
    <citation type="submission" date="2023-09" db="EMBL/GenBank/DDBJ databases">
        <authorList>
            <person name="Rey-Velasco X."/>
        </authorList>
    </citation>
    <scope>NUCLEOTIDE SEQUENCE [LARGE SCALE GENOMIC DNA]</scope>
    <source>
        <strain evidence="2 3">F117</strain>
    </source>
</reference>
<organism evidence="2 3">
    <name type="scientific">Autumnicola musiva</name>
    <dbReference type="NCBI Taxonomy" id="3075589"/>
    <lineage>
        <taxon>Bacteria</taxon>
        <taxon>Pseudomonadati</taxon>
        <taxon>Bacteroidota</taxon>
        <taxon>Flavobacteriia</taxon>
        <taxon>Flavobacteriales</taxon>
        <taxon>Flavobacteriaceae</taxon>
        <taxon>Autumnicola</taxon>
    </lineage>
</organism>
<feature type="chain" id="PRO_5047140341" description="GLPGLI family protein" evidence="1">
    <location>
        <begin position="20"/>
        <end position="184"/>
    </location>
</feature>
<keyword evidence="1" id="KW-0732">Signal</keyword>
<protein>
    <recommendedName>
        <fullName evidence="4">GLPGLI family protein</fullName>
    </recommendedName>
</protein>
<dbReference type="EMBL" id="JAVRHK010000005">
    <property type="protein sequence ID" value="MDT0676615.1"/>
    <property type="molecule type" value="Genomic_DNA"/>
</dbReference>
<evidence type="ECO:0008006" key="4">
    <source>
        <dbReference type="Google" id="ProtNLM"/>
    </source>
</evidence>
<dbReference type="Proteomes" id="UP001262582">
    <property type="component" value="Unassembled WGS sequence"/>
</dbReference>
<dbReference type="RefSeq" id="WP_311502961.1">
    <property type="nucleotide sequence ID" value="NZ_JAVRHK010000005.1"/>
</dbReference>
<keyword evidence="3" id="KW-1185">Reference proteome</keyword>
<dbReference type="SUPFAM" id="SSF160574">
    <property type="entry name" value="BT0923-like"/>
    <property type="match status" value="1"/>
</dbReference>
<evidence type="ECO:0000256" key="1">
    <source>
        <dbReference type="SAM" id="SignalP"/>
    </source>
</evidence>
<feature type="signal peptide" evidence="1">
    <location>
        <begin position="1"/>
        <end position="19"/>
    </location>
</feature>
<evidence type="ECO:0000313" key="2">
    <source>
        <dbReference type="EMBL" id="MDT0676615.1"/>
    </source>
</evidence>
<proteinExistence type="predicted"/>
<sequence length="184" mass="20854">MKNLILFLTLLTFCALANAQKINQLEEAKVGFAPLDAKILREGNTSSFKVVEAYAGEFVKNPISFMNKNFNIQNFISEGNYDQNDTYEVTFRCAKGSLFANFDGEGNLQRTFQKFKNVPLPIEISRAVLRDYKGWTITKNKVVARGKGNYLDKSTYRLKLEKENEKQKIKLDGKTEGIAGFVSN</sequence>
<evidence type="ECO:0000313" key="3">
    <source>
        <dbReference type="Proteomes" id="UP001262582"/>
    </source>
</evidence>
<name>A0ABU3D506_9FLAO</name>
<gene>
    <name evidence="2" type="ORF">RM539_08485</name>
</gene>
<comment type="caution">
    <text evidence="2">The sequence shown here is derived from an EMBL/GenBank/DDBJ whole genome shotgun (WGS) entry which is preliminary data.</text>
</comment>